<protein>
    <recommendedName>
        <fullName evidence="2">YcxB-like C-terminal domain-containing protein</fullName>
    </recommendedName>
</protein>
<evidence type="ECO:0000259" key="2">
    <source>
        <dbReference type="Pfam" id="PF14317"/>
    </source>
</evidence>
<dbReference type="Proteomes" id="UP000264883">
    <property type="component" value="Chromosome"/>
</dbReference>
<feature type="transmembrane region" description="Helical" evidence="1">
    <location>
        <begin position="55"/>
        <end position="73"/>
    </location>
</feature>
<dbReference type="OrthoDB" id="1910803at2"/>
<dbReference type="KEGG" id="cia:BEN51_10255"/>
<dbReference type="RefSeq" id="WP_119865987.1">
    <property type="nucleotide sequence ID" value="NZ_CP016786.1"/>
</dbReference>
<dbReference type="EMBL" id="CP016786">
    <property type="protein sequence ID" value="ASW43852.1"/>
    <property type="molecule type" value="Genomic_DNA"/>
</dbReference>
<feature type="transmembrane region" description="Helical" evidence="1">
    <location>
        <begin position="31"/>
        <end position="49"/>
    </location>
</feature>
<dbReference type="AlphaFoldDB" id="A0A343JE94"/>
<proteinExistence type="predicted"/>
<dbReference type="InterPro" id="IPR025588">
    <property type="entry name" value="YcxB-like_C"/>
</dbReference>
<accession>A0A343JE94</accession>
<keyword evidence="1" id="KW-1133">Transmembrane helix</keyword>
<name>A0A343JE94_9CLOT</name>
<keyword evidence="1" id="KW-0472">Membrane</keyword>
<keyword evidence="4" id="KW-1185">Reference proteome</keyword>
<feature type="domain" description="YcxB-like C-terminal" evidence="2">
    <location>
        <begin position="108"/>
        <end position="167"/>
    </location>
</feature>
<organism evidence="3 4">
    <name type="scientific">Clostridium isatidis</name>
    <dbReference type="NCBI Taxonomy" id="182773"/>
    <lineage>
        <taxon>Bacteria</taxon>
        <taxon>Bacillati</taxon>
        <taxon>Bacillota</taxon>
        <taxon>Clostridia</taxon>
        <taxon>Eubacteriales</taxon>
        <taxon>Clostridiaceae</taxon>
        <taxon>Clostridium</taxon>
    </lineage>
</organism>
<evidence type="ECO:0000313" key="4">
    <source>
        <dbReference type="Proteomes" id="UP000264883"/>
    </source>
</evidence>
<evidence type="ECO:0000313" key="3">
    <source>
        <dbReference type="EMBL" id="ASW43852.1"/>
    </source>
</evidence>
<dbReference type="Pfam" id="PF14317">
    <property type="entry name" value="YcxB"/>
    <property type="match status" value="1"/>
</dbReference>
<evidence type="ECO:0000256" key="1">
    <source>
        <dbReference type="SAM" id="Phobius"/>
    </source>
</evidence>
<sequence>MKLQFRYMDSDFLELLKITNINNSKIKRGRIGLAVLFPAAFLLIMLLLIEYLEEYILISFIVWLVFTIVWTIFSKDIYNHIMEKSFKSAAKEILSKGIDCLKDTIFSLDEEGIKKEIDGIVLTASWEAVDKVFVTETNIFIKLINTNYINIPKRVFENNEEQEEFLRYIDKHIK</sequence>
<reference evidence="3 4" key="1">
    <citation type="submission" date="2016-08" db="EMBL/GenBank/DDBJ databases">
        <title>Complete Genome Sequence Of The Indigo Reducing Clostridium isatidis DSM15098.</title>
        <authorList>
            <person name="Little G.T."/>
            <person name="Minton N.P."/>
        </authorList>
    </citation>
    <scope>NUCLEOTIDE SEQUENCE [LARGE SCALE GENOMIC DNA]</scope>
    <source>
        <strain evidence="3 4">DSM 15098</strain>
    </source>
</reference>
<keyword evidence="1" id="KW-0812">Transmembrane</keyword>
<gene>
    <name evidence="3" type="ORF">BEN51_10255</name>
</gene>